<evidence type="ECO:0000259" key="5">
    <source>
        <dbReference type="Pfam" id="PF23134"/>
    </source>
</evidence>
<evidence type="ECO:0000256" key="1">
    <source>
        <dbReference type="SAM" id="Coils"/>
    </source>
</evidence>
<feature type="region of interest" description="Disordered" evidence="2">
    <location>
        <begin position="233"/>
        <end position="260"/>
    </location>
</feature>
<dbReference type="InterPro" id="IPR039128">
    <property type="entry name" value="TRIP4-like"/>
</dbReference>
<dbReference type="SUPFAM" id="SSF88697">
    <property type="entry name" value="PUA domain-like"/>
    <property type="match status" value="1"/>
</dbReference>
<protein>
    <recommendedName>
        <fullName evidence="8">Activating signal cointegrator 1</fullName>
    </recommendedName>
</protein>
<dbReference type="GO" id="GO:0008270">
    <property type="term" value="F:zinc ion binding"/>
    <property type="evidence" value="ECO:0007669"/>
    <property type="project" value="InterPro"/>
</dbReference>
<feature type="compositionally biased region" description="Low complexity" evidence="2">
    <location>
        <begin position="237"/>
        <end position="248"/>
    </location>
</feature>
<dbReference type="Pfam" id="PF04266">
    <property type="entry name" value="ASCH"/>
    <property type="match status" value="1"/>
</dbReference>
<dbReference type="Proteomes" id="UP001431209">
    <property type="component" value="Unassembled WGS sequence"/>
</dbReference>
<dbReference type="InterPro" id="IPR015947">
    <property type="entry name" value="PUA-like_sf"/>
</dbReference>
<dbReference type="CDD" id="cd06554">
    <property type="entry name" value="ASCH_ASC-1_like"/>
    <property type="match status" value="1"/>
</dbReference>
<gene>
    <name evidence="6" type="ORF">AKO1_012119</name>
</gene>
<dbReference type="GO" id="GO:0005634">
    <property type="term" value="C:nucleus"/>
    <property type="evidence" value="ECO:0007669"/>
    <property type="project" value="InterPro"/>
</dbReference>
<dbReference type="PANTHER" id="PTHR12963:SF4">
    <property type="entry name" value="ACTIVATING SIGNAL COINTEGRATOR 1"/>
    <property type="match status" value="1"/>
</dbReference>
<feature type="region of interest" description="Disordered" evidence="2">
    <location>
        <begin position="302"/>
        <end position="327"/>
    </location>
</feature>
<dbReference type="GO" id="GO:0072344">
    <property type="term" value="P:rescue of stalled ribosome"/>
    <property type="evidence" value="ECO:0007669"/>
    <property type="project" value="InterPro"/>
</dbReference>
<evidence type="ECO:0000313" key="7">
    <source>
        <dbReference type="Proteomes" id="UP001431209"/>
    </source>
</evidence>
<evidence type="ECO:0000313" key="6">
    <source>
        <dbReference type="EMBL" id="KAL0486775.1"/>
    </source>
</evidence>
<feature type="domain" description="ASCH" evidence="3">
    <location>
        <begin position="346"/>
        <end position="445"/>
    </location>
</feature>
<evidence type="ECO:0000256" key="2">
    <source>
        <dbReference type="SAM" id="MobiDB-lite"/>
    </source>
</evidence>
<name>A0AAW2ZBC9_9EUKA</name>
<dbReference type="Gene3D" id="2.30.130.30">
    <property type="entry name" value="Hypothetical protein"/>
    <property type="match status" value="1"/>
</dbReference>
<feature type="domain" description="TRIP4/RQT4 C2HC5-type zinc finger" evidence="4">
    <location>
        <begin position="69"/>
        <end position="106"/>
    </location>
</feature>
<dbReference type="PANTHER" id="PTHR12963">
    <property type="entry name" value="THYROID RECEPTOR INTERACTING PROTEIN RELATED"/>
    <property type="match status" value="1"/>
</dbReference>
<proteinExistence type="predicted"/>
<feature type="coiled-coil region" evidence="1">
    <location>
        <begin position="174"/>
        <end position="201"/>
    </location>
</feature>
<sequence>MNNKKKQSQKHDDFVPLPSQVQSQDPNTLIIGGMVYSVKHAKPKHNQKSQNKDKKPLTSNGVLLKQGRHECNCEGTKHLVIANCLSCGKIVCEQEGYGPCHFCSFQVQVPPTFKNQDDNTLSNKQKSDPKFINALERRNRLLQYEENFEQRTIVIDEQAVDHYGDDAETNIWLNEEERLEREEKAQRIKELKEKNEKKSGQSIRYIFDFAGRKMIEDDSQKIKEKDEVKKLIKDLKTSNSGGSSSSTSQQVTPSRTMHPSLRDIASKLVIEKEKVDNKAKQSNPVDKKKSWGRLQDVYFADQDDVVNSSDPDDETCPVEEDDSRGEPEIQYKEPISTNEEDKCLVMSMHQPYASLLVHGIKRHEGRTWTHGHTGRLWIASTSQEPTPEEIESLEHFYKSEPYCRDKGYPLHYPTSVVLGCVDVREIMPKKDYDKKYTQASEHESESDHVFICENPRRLIVPLPISGRPKIYPLPGDLVESCHSGLRDVK</sequence>
<evidence type="ECO:0000259" key="3">
    <source>
        <dbReference type="Pfam" id="PF04266"/>
    </source>
</evidence>
<feature type="compositionally biased region" description="Acidic residues" evidence="2">
    <location>
        <begin position="310"/>
        <end position="323"/>
    </location>
</feature>
<dbReference type="AlphaFoldDB" id="A0AAW2ZBC9"/>
<organism evidence="6 7">
    <name type="scientific">Acrasis kona</name>
    <dbReference type="NCBI Taxonomy" id="1008807"/>
    <lineage>
        <taxon>Eukaryota</taxon>
        <taxon>Discoba</taxon>
        <taxon>Heterolobosea</taxon>
        <taxon>Tetramitia</taxon>
        <taxon>Eutetramitia</taxon>
        <taxon>Acrasidae</taxon>
        <taxon>Acrasis</taxon>
    </lineage>
</organism>
<dbReference type="InterPro" id="IPR007374">
    <property type="entry name" value="ASCH_domain"/>
</dbReference>
<feature type="region of interest" description="Disordered" evidence="2">
    <location>
        <begin position="1"/>
        <end position="25"/>
    </location>
</feature>
<feature type="domain" description="Activating signal cointegrator 1 third" evidence="5">
    <location>
        <begin position="167"/>
        <end position="217"/>
    </location>
</feature>
<evidence type="ECO:0000259" key="4">
    <source>
        <dbReference type="Pfam" id="PF06221"/>
    </source>
</evidence>
<keyword evidence="7" id="KW-1185">Reference proteome</keyword>
<dbReference type="InterPro" id="IPR056993">
    <property type="entry name" value="TRIP4_3rd_dom"/>
</dbReference>
<keyword evidence="1" id="KW-0175">Coiled coil</keyword>
<dbReference type="Pfam" id="PF06221">
    <property type="entry name" value="zf-C2HC5"/>
    <property type="match status" value="1"/>
</dbReference>
<comment type="caution">
    <text evidence="6">The sequence shown here is derived from an EMBL/GenBank/DDBJ whole genome shotgun (WGS) entry which is preliminary data.</text>
</comment>
<evidence type="ECO:0008006" key="8">
    <source>
        <dbReference type="Google" id="ProtNLM"/>
    </source>
</evidence>
<dbReference type="EMBL" id="JAOPGA020001266">
    <property type="protein sequence ID" value="KAL0486775.1"/>
    <property type="molecule type" value="Genomic_DNA"/>
</dbReference>
<dbReference type="Pfam" id="PF23134">
    <property type="entry name" value="TRIP4_3rd"/>
    <property type="match status" value="1"/>
</dbReference>
<dbReference type="InterPro" id="IPR009349">
    <property type="entry name" value="TRIP4/RQT4_C2HC5_Znf"/>
</dbReference>
<reference evidence="6 7" key="1">
    <citation type="submission" date="2024-03" db="EMBL/GenBank/DDBJ databases">
        <title>The Acrasis kona genome and developmental transcriptomes reveal deep origins of eukaryotic multicellular pathways.</title>
        <authorList>
            <person name="Sheikh S."/>
            <person name="Fu C.-J."/>
            <person name="Brown M.W."/>
            <person name="Baldauf S.L."/>
        </authorList>
    </citation>
    <scope>NUCLEOTIDE SEQUENCE [LARGE SCALE GENOMIC DNA]</scope>
    <source>
        <strain evidence="6 7">ATCC MYA-3509</strain>
    </source>
</reference>
<dbReference type="FunFam" id="2.30.130.30:FF:000006">
    <property type="entry name" value="Putative_zinc_finger_motif_-_C2HC5-type /ASCH_domain_containing_protein_-_putative"/>
    <property type="match status" value="1"/>
</dbReference>
<accession>A0AAW2ZBC9</accession>
<dbReference type="GO" id="GO:0180022">
    <property type="term" value="C:RQC-trigger complex"/>
    <property type="evidence" value="ECO:0007669"/>
    <property type="project" value="InterPro"/>
</dbReference>